<dbReference type="RefSeq" id="WP_380016108.1">
    <property type="nucleotide sequence ID" value="NZ_JBHLYR010000066.1"/>
</dbReference>
<dbReference type="Proteomes" id="UP001589733">
    <property type="component" value="Unassembled WGS sequence"/>
</dbReference>
<dbReference type="PANTHER" id="PTHR30055">
    <property type="entry name" value="HTH-TYPE TRANSCRIPTIONAL REGULATOR RUTR"/>
    <property type="match status" value="1"/>
</dbReference>
<dbReference type="InterPro" id="IPR036271">
    <property type="entry name" value="Tet_transcr_reg_TetR-rel_C_sf"/>
</dbReference>
<evidence type="ECO:0000313" key="7">
    <source>
        <dbReference type="Proteomes" id="UP001589733"/>
    </source>
</evidence>
<evidence type="ECO:0000259" key="5">
    <source>
        <dbReference type="PROSITE" id="PS50977"/>
    </source>
</evidence>
<feature type="DNA-binding region" description="H-T-H motif" evidence="4">
    <location>
        <begin position="32"/>
        <end position="51"/>
    </location>
</feature>
<evidence type="ECO:0000256" key="4">
    <source>
        <dbReference type="PROSITE-ProRule" id="PRU00335"/>
    </source>
</evidence>
<sequence>MPSNPERTATTKTALLAAATNLLRSRGIAALTLQGVAQHAGISKGALTHHYPSKEALLSDLLEHHLNAFNATLQATQAPFAVAYVRHGTHDGSRGLALGLIAALVLNPDVLEIARSYATRWQEATPSTDALVARLATDGLWLADVLDLPSAPPELHAQLLTRLEELAGGSE</sequence>
<feature type="domain" description="HTH tetR-type" evidence="5">
    <location>
        <begin position="9"/>
        <end position="69"/>
    </location>
</feature>
<keyword evidence="1" id="KW-0805">Transcription regulation</keyword>
<dbReference type="SUPFAM" id="SSF48498">
    <property type="entry name" value="Tetracyclin repressor-like, C-terminal domain"/>
    <property type="match status" value="1"/>
</dbReference>
<dbReference type="InterPro" id="IPR041479">
    <property type="entry name" value="TetR_CgmR_C"/>
</dbReference>
<evidence type="ECO:0000313" key="6">
    <source>
        <dbReference type="EMBL" id="MFB9994802.1"/>
    </source>
</evidence>
<evidence type="ECO:0000256" key="3">
    <source>
        <dbReference type="ARBA" id="ARBA00023163"/>
    </source>
</evidence>
<keyword evidence="3" id="KW-0804">Transcription</keyword>
<comment type="caution">
    <text evidence="6">The sequence shown here is derived from an EMBL/GenBank/DDBJ whole genome shotgun (WGS) entry which is preliminary data.</text>
</comment>
<dbReference type="PRINTS" id="PR00455">
    <property type="entry name" value="HTHTETR"/>
</dbReference>
<reference evidence="6 7" key="1">
    <citation type="submission" date="2024-09" db="EMBL/GenBank/DDBJ databases">
        <authorList>
            <person name="Sun Q."/>
            <person name="Mori K."/>
        </authorList>
    </citation>
    <scope>NUCLEOTIDE SEQUENCE [LARGE SCALE GENOMIC DNA]</scope>
    <source>
        <strain evidence="6 7">JCM 13503</strain>
    </source>
</reference>
<dbReference type="Gene3D" id="1.10.357.10">
    <property type="entry name" value="Tetracycline Repressor, domain 2"/>
    <property type="match status" value="1"/>
</dbReference>
<evidence type="ECO:0000256" key="2">
    <source>
        <dbReference type="ARBA" id="ARBA00023125"/>
    </source>
</evidence>
<dbReference type="PANTHER" id="PTHR30055:SF234">
    <property type="entry name" value="HTH-TYPE TRANSCRIPTIONAL REGULATOR BETI"/>
    <property type="match status" value="1"/>
</dbReference>
<dbReference type="SUPFAM" id="SSF46689">
    <property type="entry name" value="Homeodomain-like"/>
    <property type="match status" value="1"/>
</dbReference>
<keyword evidence="7" id="KW-1185">Reference proteome</keyword>
<dbReference type="InterPro" id="IPR001647">
    <property type="entry name" value="HTH_TetR"/>
</dbReference>
<dbReference type="InterPro" id="IPR009057">
    <property type="entry name" value="Homeodomain-like_sf"/>
</dbReference>
<protein>
    <submittedName>
        <fullName evidence="6">TetR/AcrR family transcriptional regulator</fullName>
    </submittedName>
</protein>
<dbReference type="InterPro" id="IPR050109">
    <property type="entry name" value="HTH-type_TetR-like_transc_reg"/>
</dbReference>
<organism evidence="6 7">
    <name type="scientific">Deinococcus oregonensis</name>
    <dbReference type="NCBI Taxonomy" id="1805970"/>
    <lineage>
        <taxon>Bacteria</taxon>
        <taxon>Thermotogati</taxon>
        <taxon>Deinococcota</taxon>
        <taxon>Deinococci</taxon>
        <taxon>Deinococcales</taxon>
        <taxon>Deinococcaceae</taxon>
        <taxon>Deinococcus</taxon>
    </lineage>
</organism>
<proteinExistence type="predicted"/>
<accession>A0ABV6B4Y0</accession>
<dbReference type="PROSITE" id="PS50977">
    <property type="entry name" value="HTH_TETR_2"/>
    <property type="match status" value="1"/>
</dbReference>
<dbReference type="EMBL" id="JBHLYR010000066">
    <property type="protein sequence ID" value="MFB9994802.1"/>
    <property type="molecule type" value="Genomic_DNA"/>
</dbReference>
<dbReference type="Pfam" id="PF17937">
    <property type="entry name" value="TetR_C_28"/>
    <property type="match status" value="1"/>
</dbReference>
<gene>
    <name evidence="6" type="ORF">ACFFLM_22875</name>
</gene>
<keyword evidence="2 4" id="KW-0238">DNA-binding</keyword>
<evidence type="ECO:0000256" key="1">
    <source>
        <dbReference type="ARBA" id="ARBA00023015"/>
    </source>
</evidence>
<name>A0ABV6B4Y0_9DEIO</name>
<dbReference type="Pfam" id="PF00440">
    <property type="entry name" value="TetR_N"/>
    <property type="match status" value="1"/>
</dbReference>